<evidence type="ECO:0000313" key="1">
    <source>
        <dbReference type="EMBL" id="CAG8759881.1"/>
    </source>
</evidence>
<organism evidence="1 2">
    <name type="scientific">Cetraspora pellucida</name>
    <dbReference type="NCBI Taxonomy" id="1433469"/>
    <lineage>
        <taxon>Eukaryota</taxon>
        <taxon>Fungi</taxon>
        <taxon>Fungi incertae sedis</taxon>
        <taxon>Mucoromycota</taxon>
        <taxon>Glomeromycotina</taxon>
        <taxon>Glomeromycetes</taxon>
        <taxon>Diversisporales</taxon>
        <taxon>Gigasporaceae</taxon>
        <taxon>Cetraspora</taxon>
    </lineage>
</organism>
<protein>
    <submittedName>
        <fullName evidence="1">4456_t:CDS:1</fullName>
    </submittedName>
</protein>
<reference evidence="1" key="1">
    <citation type="submission" date="2021-06" db="EMBL/GenBank/DDBJ databases">
        <authorList>
            <person name="Kallberg Y."/>
            <person name="Tangrot J."/>
            <person name="Rosling A."/>
        </authorList>
    </citation>
    <scope>NUCLEOTIDE SEQUENCE</scope>
    <source>
        <strain evidence="1">28 12/20/2015</strain>
    </source>
</reference>
<proteinExistence type="predicted"/>
<accession>A0ACA9QNQ4</accession>
<feature type="non-terminal residue" evidence="1">
    <location>
        <position position="1"/>
    </location>
</feature>
<dbReference type="EMBL" id="CAJVPW010047664">
    <property type="protein sequence ID" value="CAG8759881.1"/>
    <property type="molecule type" value="Genomic_DNA"/>
</dbReference>
<sequence>PNITNSFQDDMKSIISINQLPIIESLRIQIQQPFVSYFIPTQTHLKHLELSKCIDLTDDDISIIVEWCKKLDSIVLRQCPKFTDSSIITIAKNIPNLKHLRLIEFPHISHNSIITISDNCRNLKTFELSITTTVTAPFDELSITTIIKAPFGSSFIRLLQNCNKLIELSLELPGNFGNQILYSLGTKGHKSLEILKYSRINVFSPCTRNVTPNDYDELLNSKFINMLSKGCENLRVFNLKVELSKTNLD</sequence>
<evidence type="ECO:0000313" key="2">
    <source>
        <dbReference type="Proteomes" id="UP000789366"/>
    </source>
</evidence>
<gene>
    <name evidence="1" type="ORF">SPELUC_LOCUS15063</name>
</gene>
<comment type="caution">
    <text evidence="1">The sequence shown here is derived from an EMBL/GenBank/DDBJ whole genome shotgun (WGS) entry which is preliminary data.</text>
</comment>
<feature type="non-terminal residue" evidence="1">
    <location>
        <position position="249"/>
    </location>
</feature>
<keyword evidence="2" id="KW-1185">Reference proteome</keyword>
<name>A0ACA9QNQ4_9GLOM</name>
<dbReference type="Proteomes" id="UP000789366">
    <property type="component" value="Unassembled WGS sequence"/>
</dbReference>